<dbReference type="InterPro" id="IPR034660">
    <property type="entry name" value="DinB/YfiT-like"/>
</dbReference>
<name>X1AQ46_9ZZZZ</name>
<dbReference type="SUPFAM" id="SSF109854">
    <property type="entry name" value="DinB/YfiT-like putative metalloenzymes"/>
    <property type="match status" value="1"/>
</dbReference>
<evidence type="ECO:0000313" key="1">
    <source>
        <dbReference type="EMBL" id="GAG61991.1"/>
    </source>
</evidence>
<accession>X1AQ46</accession>
<reference evidence="1" key="1">
    <citation type="journal article" date="2014" name="Front. Microbiol.">
        <title>High frequency of phylogenetically diverse reductive dehalogenase-homologous genes in deep subseafloor sedimentary metagenomes.</title>
        <authorList>
            <person name="Kawai M."/>
            <person name="Futagami T."/>
            <person name="Toyoda A."/>
            <person name="Takaki Y."/>
            <person name="Nishi S."/>
            <person name="Hori S."/>
            <person name="Arai W."/>
            <person name="Tsubouchi T."/>
            <person name="Morono Y."/>
            <person name="Uchiyama I."/>
            <person name="Ito T."/>
            <person name="Fujiyama A."/>
            <person name="Inagaki F."/>
            <person name="Takami H."/>
        </authorList>
    </citation>
    <scope>NUCLEOTIDE SEQUENCE</scope>
    <source>
        <strain evidence="1">Expedition CK06-06</strain>
    </source>
</reference>
<organism evidence="1">
    <name type="scientific">marine sediment metagenome</name>
    <dbReference type="NCBI Taxonomy" id="412755"/>
    <lineage>
        <taxon>unclassified sequences</taxon>
        <taxon>metagenomes</taxon>
        <taxon>ecological metagenomes</taxon>
    </lineage>
</organism>
<gene>
    <name evidence="1" type="ORF">S01H4_07477</name>
</gene>
<dbReference type="AlphaFoldDB" id="X1AQ46"/>
<evidence type="ECO:0008006" key="2">
    <source>
        <dbReference type="Google" id="ProtNLM"/>
    </source>
</evidence>
<sequence>GHLAAQGQYYFIYYPQGKVPHPQLNKLVGFGHPASTPPLAEMWQDWHDITKAADSFLDTLTEEQLLTHLEQEITGFEDSLFGMVSKKVLAQKSVRSGESVGTRMLRTIYHYFFHTGEAHAVRQQLGHPDLPYFVGDMEAAVYAKTNLDS</sequence>
<protein>
    <recommendedName>
        <fullName evidence="2">DinB-like domain-containing protein</fullName>
    </recommendedName>
</protein>
<proteinExistence type="predicted"/>
<feature type="non-terminal residue" evidence="1">
    <location>
        <position position="1"/>
    </location>
</feature>
<dbReference type="EMBL" id="BART01002448">
    <property type="protein sequence ID" value="GAG61991.1"/>
    <property type="molecule type" value="Genomic_DNA"/>
</dbReference>
<comment type="caution">
    <text evidence="1">The sequence shown here is derived from an EMBL/GenBank/DDBJ whole genome shotgun (WGS) entry which is preliminary data.</text>
</comment>